<dbReference type="NCBIfam" id="NF047595">
    <property type="entry name" value="IS66_ISRel24_TnpA"/>
    <property type="match status" value="1"/>
</dbReference>
<dbReference type="GO" id="GO:0004803">
    <property type="term" value="F:transposase activity"/>
    <property type="evidence" value="ECO:0007669"/>
    <property type="project" value="InterPro"/>
</dbReference>
<evidence type="ECO:0000313" key="1">
    <source>
        <dbReference type="EMBL" id="CAB3774617.1"/>
    </source>
</evidence>
<keyword evidence="2" id="KW-1185">Reference proteome</keyword>
<evidence type="ECO:0008006" key="3">
    <source>
        <dbReference type="Google" id="ProtNLM"/>
    </source>
</evidence>
<dbReference type="Pfam" id="PF01527">
    <property type="entry name" value="HTH_Tnp_1"/>
    <property type="match status" value="1"/>
</dbReference>
<dbReference type="AlphaFoldDB" id="A0A6J5FAX9"/>
<dbReference type="SUPFAM" id="SSF46689">
    <property type="entry name" value="Homeodomain-like"/>
    <property type="match status" value="1"/>
</dbReference>
<accession>A0A6J5FAX9</accession>
<protein>
    <recommendedName>
        <fullName evidence="3">Transposase</fullName>
    </recommendedName>
</protein>
<sequence length="163" mass="17664">MTQIDSDAALLAVTLVGRDGKRRYDSQSKRRLVDACFQPGVSVAGFALKAGVNANLLRRWIKLYQERNGVAATSEVVANAPPLAVPSAFVPVVEISRREVVEHKDTVKLASEPTRSSPPPVRSQLTVEMPNGVTLRLDCTGQDAPLVSAMIETLGRCDVQARR</sequence>
<proteinExistence type="predicted"/>
<dbReference type="Proteomes" id="UP000494363">
    <property type="component" value="Unassembled WGS sequence"/>
</dbReference>
<reference evidence="1 2" key="1">
    <citation type="submission" date="2020-04" db="EMBL/GenBank/DDBJ databases">
        <authorList>
            <person name="De Canck E."/>
        </authorList>
    </citation>
    <scope>NUCLEOTIDE SEQUENCE [LARGE SCALE GENOMIC DNA]</scope>
    <source>
        <strain evidence="1 2">LMG 29542</strain>
    </source>
</reference>
<name>A0A6J5FAX9_9BURK</name>
<dbReference type="InterPro" id="IPR002514">
    <property type="entry name" value="Transposase_8"/>
</dbReference>
<gene>
    <name evidence="1" type="ORF">LMG29542_07995</name>
</gene>
<dbReference type="EMBL" id="CADIKH010000140">
    <property type="protein sequence ID" value="CAB3774617.1"/>
    <property type="molecule type" value="Genomic_DNA"/>
</dbReference>
<dbReference type="InterPro" id="IPR009057">
    <property type="entry name" value="Homeodomain-like_sf"/>
</dbReference>
<dbReference type="GO" id="GO:0006313">
    <property type="term" value="P:DNA transposition"/>
    <property type="evidence" value="ECO:0007669"/>
    <property type="project" value="InterPro"/>
</dbReference>
<organism evidence="1 2">
    <name type="scientific">Paraburkholderia humisilvae</name>
    <dbReference type="NCBI Taxonomy" id="627669"/>
    <lineage>
        <taxon>Bacteria</taxon>
        <taxon>Pseudomonadati</taxon>
        <taxon>Pseudomonadota</taxon>
        <taxon>Betaproteobacteria</taxon>
        <taxon>Burkholderiales</taxon>
        <taxon>Burkholderiaceae</taxon>
        <taxon>Paraburkholderia</taxon>
    </lineage>
</organism>
<dbReference type="RefSeq" id="WP_175233152.1">
    <property type="nucleotide sequence ID" value="NZ_CADIKH010000140.1"/>
</dbReference>
<dbReference type="GO" id="GO:0003677">
    <property type="term" value="F:DNA binding"/>
    <property type="evidence" value="ECO:0007669"/>
    <property type="project" value="InterPro"/>
</dbReference>
<evidence type="ECO:0000313" key="2">
    <source>
        <dbReference type="Proteomes" id="UP000494363"/>
    </source>
</evidence>